<feature type="region of interest" description="Disordered" evidence="1">
    <location>
        <begin position="1"/>
        <end position="50"/>
    </location>
</feature>
<evidence type="ECO:0000313" key="3">
    <source>
        <dbReference type="Proteomes" id="UP000597656"/>
    </source>
</evidence>
<name>A0ABQ2I753_9PSEU</name>
<evidence type="ECO:0000256" key="1">
    <source>
        <dbReference type="SAM" id="MobiDB-lite"/>
    </source>
</evidence>
<proteinExistence type="predicted"/>
<comment type="caution">
    <text evidence="2">The sequence shown here is derived from an EMBL/GenBank/DDBJ whole genome shotgun (WGS) entry which is preliminary data.</text>
</comment>
<sequence length="116" mass="12579">MGAVTSRSGMNHRNLDSGKRVSTERNDLIVDSSSSGSTSIVETGDTESTWRGMTGQRRTWQISCGDVVERDRQLTVKVVQGQVVLVGPPGETAVLSHDQLVQLRAALREAADQAER</sequence>
<dbReference type="EMBL" id="BMNC01000005">
    <property type="protein sequence ID" value="GGN00622.1"/>
    <property type="molecule type" value="Genomic_DNA"/>
</dbReference>
<feature type="compositionally biased region" description="Polar residues" evidence="1">
    <location>
        <begin position="1"/>
        <end position="11"/>
    </location>
</feature>
<reference evidence="3" key="1">
    <citation type="journal article" date="2019" name="Int. J. Syst. Evol. Microbiol.">
        <title>The Global Catalogue of Microorganisms (GCM) 10K type strain sequencing project: providing services to taxonomists for standard genome sequencing and annotation.</title>
        <authorList>
            <consortium name="The Broad Institute Genomics Platform"/>
            <consortium name="The Broad Institute Genome Sequencing Center for Infectious Disease"/>
            <person name="Wu L."/>
            <person name="Ma J."/>
        </authorList>
    </citation>
    <scope>NUCLEOTIDE SEQUENCE [LARGE SCALE GENOMIC DNA]</scope>
    <source>
        <strain evidence="3">CGMCC 4.7319</strain>
    </source>
</reference>
<evidence type="ECO:0000313" key="2">
    <source>
        <dbReference type="EMBL" id="GGN00622.1"/>
    </source>
</evidence>
<gene>
    <name evidence="2" type="ORF">GCM10011609_43900</name>
</gene>
<accession>A0ABQ2I753</accession>
<feature type="compositionally biased region" description="Basic and acidic residues" evidence="1">
    <location>
        <begin position="13"/>
        <end position="28"/>
    </location>
</feature>
<dbReference type="Proteomes" id="UP000597656">
    <property type="component" value="Unassembled WGS sequence"/>
</dbReference>
<keyword evidence="3" id="KW-1185">Reference proteome</keyword>
<protein>
    <submittedName>
        <fullName evidence="2">Uncharacterized protein</fullName>
    </submittedName>
</protein>
<organism evidence="2 3">
    <name type="scientific">Lentzea pudingi</name>
    <dbReference type="NCBI Taxonomy" id="1789439"/>
    <lineage>
        <taxon>Bacteria</taxon>
        <taxon>Bacillati</taxon>
        <taxon>Actinomycetota</taxon>
        <taxon>Actinomycetes</taxon>
        <taxon>Pseudonocardiales</taxon>
        <taxon>Pseudonocardiaceae</taxon>
        <taxon>Lentzea</taxon>
    </lineage>
</organism>